<dbReference type="AlphaFoldDB" id="A0AA88JE93"/>
<feature type="transmembrane region" description="Helical" evidence="1">
    <location>
        <begin position="97"/>
        <end position="121"/>
    </location>
</feature>
<dbReference type="EMBL" id="BTGU01010684">
    <property type="protein sequence ID" value="GMN73638.1"/>
    <property type="molecule type" value="Genomic_DNA"/>
</dbReference>
<keyword evidence="4" id="KW-1185">Reference proteome</keyword>
<reference evidence="3" key="1">
    <citation type="submission" date="2023-07" db="EMBL/GenBank/DDBJ databases">
        <title>draft genome sequence of fig (Ficus carica).</title>
        <authorList>
            <person name="Takahashi T."/>
            <person name="Nishimura K."/>
        </authorList>
    </citation>
    <scope>NUCLEOTIDE SEQUENCE</scope>
</reference>
<comment type="caution">
    <text evidence="3">The sequence shown here is derived from an EMBL/GenBank/DDBJ whole genome shotgun (WGS) entry which is preliminary data.</text>
</comment>
<evidence type="ECO:0000256" key="1">
    <source>
        <dbReference type="SAM" id="Phobius"/>
    </source>
</evidence>
<dbReference type="GO" id="GO:0016020">
    <property type="term" value="C:membrane"/>
    <property type="evidence" value="ECO:0007669"/>
    <property type="project" value="TreeGrafter"/>
</dbReference>
<proteinExistence type="predicted"/>
<gene>
    <name evidence="3" type="ORF">TIFTF001_052210</name>
</gene>
<keyword evidence="1" id="KW-0472">Membrane</keyword>
<accession>A0AA88JE93</accession>
<feature type="transmembrane region" description="Helical" evidence="1">
    <location>
        <begin position="58"/>
        <end position="76"/>
    </location>
</feature>
<organism evidence="3 4">
    <name type="scientific">Ficus carica</name>
    <name type="common">Common fig</name>
    <dbReference type="NCBI Taxonomy" id="3494"/>
    <lineage>
        <taxon>Eukaryota</taxon>
        <taxon>Viridiplantae</taxon>
        <taxon>Streptophyta</taxon>
        <taxon>Embryophyta</taxon>
        <taxon>Tracheophyta</taxon>
        <taxon>Spermatophyta</taxon>
        <taxon>Magnoliopsida</taxon>
        <taxon>eudicotyledons</taxon>
        <taxon>Gunneridae</taxon>
        <taxon>Pentapetalae</taxon>
        <taxon>rosids</taxon>
        <taxon>fabids</taxon>
        <taxon>Rosales</taxon>
        <taxon>Moraceae</taxon>
        <taxon>Ficeae</taxon>
        <taxon>Ficus</taxon>
    </lineage>
</organism>
<evidence type="ECO:0000313" key="4">
    <source>
        <dbReference type="Proteomes" id="UP001187192"/>
    </source>
</evidence>
<dbReference type="InterPro" id="IPR026961">
    <property type="entry name" value="PGG_dom"/>
</dbReference>
<dbReference type="PANTHER" id="PTHR24177">
    <property type="entry name" value="CASKIN"/>
    <property type="match status" value="1"/>
</dbReference>
<feature type="domain" description="PGG" evidence="2">
    <location>
        <begin position="47"/>
        <end position="117"/>
    </location>
</feature>
<dbReference type="Proteomes" id="UP001187192">
    <property type="component" value="Unassembled WGS sequence"/>
</dbReference>
<protein>
    <recommendedName>
        <fullName evidence="2">PGG domain-containing protein</fullName>
    </recommendedName>
</protein>
<dbReference type="Pfam" id="PF13962">
    <property type="entry name" value="PGG"/>
    <property type="match status" value="1"/>
</dbReference>
<keyword evidence="1" id="KW-1133">Transmembrane helix</keyword>
<name>A0AA88JE93_FICCA</name>
<sequence>MQWEIKWFKFVEKSMPPYFFPRYNKEGKPQKEIFTQSHKKLVKDGGKWLTNTSESCSVVAALIATVAFATSTAITGGTNDEKRKAQIGKPTCIHNTWYHITCGPLFLNSILISFCSGHFFVLKDTLKYAAFPVYALTCLPISFFAAVQFPLYFDRIRATFKSPFGESSRAGKSEEASQLENVPLKFNKKSELGEDLSLVNTAS</sequence>
<evidence type="ECO:0000259" key="2">
    <source>
        <dbReference type="Pfam" id="PF13962"/>
    </source>
</evidence>
<evidence type="ECO:0000313" key="3">
    <source>
        <dbReference type="EMBL" id="GMN73638.1"/>
    </source>
</evidence>
<keyword evidence="1" id="KW-0812">Transmembrane</keyword>
<feature type="transmembrane region" description="Helical" evidence="1">
    <location>
        <begin position="133"/>
        <end position="153"/>
    </location>
</feature>
<dbReference type="PANTHER" id="PTHR24177:SF103">
    <property type="entry name" value="PGG DOMAIN-CONTAINING PROTEIN"/>
    <property type="match status" value="1"/>
</dbReference>